<name>A0ABW4ERK9_9PSEU</name>
<evidence type="ECO:0000256" key="5">
    <source>
        <dbReference type="ARBA" id="ARBA00022989"/>
    </source>
</evidence>
<dbReference type="PROSITE" id="PS50928">
    <property type="entry name" value="ABC_TM1"/>
    <property type="match status" value="1"/>
</dbReference>
<keyword evidence="2 7" id="KW-0813">Transport</keyword>
<keyword evidence="3" id="KW-1003">Cell membrane</keyword>
<evidence type="ECO:0000256" key="4">
    <source>
        <dbReference type="ARBA" id="ARBA00022692"/>
    </source>
</evidence>
<comment type="subcellular location">
    <subcellularLocation>
        <location evidence="1 7">Cell membrane</location>
        <topology evidence="1 7">Multi-pass membrane protein</topology>
    </subcellularLocation>
</comment>
<dbReference type="Gene3D" id="1.10.3720.10">
    <property type="entry name" value="MetI-like"/>
    <property type="match status" value="1"/>
</dbReference>
<reference evidence="10" key="1">
    <citation type="journal article" date="2019" name="Int. J. Syst. Evol. Microbiol.">
        <title>The Global Catalogue of Microorganisms (GCM) 10K type strain sequencing project: providing services to taxonomists for standard genome sequencing and annotation.</title>
        <authorList>
            <consortium name="The Broad Institute Genomics Platform"/>
            <consortium name="The Broad Institute Genome Sequencing Center for Infectious Disease"/>
            <person name="Wu L."/>
            <person name="Ma J."/>
        </authorList>
    </citation>
    <scope>NUCLEOTIDE SEQUENCE [LARGE SCALE GENOMIC DNA]</scope>
    <source>
        <strain evidence="10">CCM 7043</strain>
    </source>
</reference>
<dbReference type="CDD" id="cd06261">
    <property type="entry name" value="TM_PBP2"/>
    <property type="match status" value="1"/>
</dbReference>
<dbReference type="SUPFAM" id="SSF161098">
    <property type="entry name" value="MetI-like"/>
    <property type="match status" value="1"/>
</dbReference>
<feature type="transmembrane region" description="Helical" evidence="7">
    <location>
        <begin position="213"/>
        <end position="233"/>
    </location>
</feature>
<sequence>MAVLRARLTLRRRRFLWGMLFVSPWLIGTLGLVLYPMALSLYYSFTSYNIVGTSQWTGLANYQELLQDPEFTQSLENTLYLVVVMVPLSLIASLGYALVLNLAVFGQRFFRTVLYLPQMVPTVAGAILWIWVLNPTYGLVNTVLGWLHITGPLWLNSISWSKPSIVLMNLWGVGGAGVIFLAGLQGISPALVDAARVDGANAWQRFRHVTVPALSPLILFNAIMGLLGAMQYFTQAFIMGGGETGGTSIGLGNSLQFAVVYLYEVAFSDLRVGYASAIGWVLFVMMLVVIGVLLRLSVRWVFYEGWRQQ</sequence>
<keyword evidence="6 7" id="KW-0472">Membrane</keyword>
<keyword evidence="4 7" id="KW-0812">Transmembrane</keyword>
<dbReference type="InterPro" id="IPR000515">
    <property type="entry name" value="MetI-like"/>
</dbReference>
<feature type="transmembrane region" description="Helical" evidence="7">
    <location>
        <begin position="167"/>
        <end position="187"/>
    </location>
</feature>
<evidence type="ECO:0000313" key="9">
    <source>
        <dbReference type="EMBL" id="MFD1516985.1"/>
    </source>
</evidence>
<dbReference type="Pfam" id="PF00528">
    <property type="entry name" value="BPD_transp_1"/>
    <property type="match status" value="1"/>
</dbReference>
<feature type="domain" description="ABC transmembrane type-1" evidence="8">
    <location>
        <begin position="75"/>
        <end position="293"/>
    </location>
</feature>
<accession>A0ABW4ERK9</accession>
<feature type="transmembrane region" description="Helical" evidence="7">
    <location>
        <begin position="245"/>
        <end position="263"/>
    </location>
</feature>
<evidence type="ECO:0000259" key="8">
    <source>
        <dbReference type="PROSITE" id="PS50928"/>
    </source>
</evidence>
<gene>
    <name evidence="9" type="ORF">ACFSJD_05775</name>
</gene>
<dbReference type="PANTHER" id="PTHR30193">
    <property type="entry name" value="ABC TRANSPORTER PERMEASE PROTEIN"/>
    <property type="match status" value="1"/>
</dbReference>
<evidence type="ECO:0000256" key="1">
    <source>
        <dbReference type="ARBA" id="ARBA00004651"/>
    </source>
</evidence>
<evidence type="ECO:0000256" key="3">
    <source>
        <dbReference type="ARBA" id="ARBA00022475"/>
    </source>
</evidence>
<proteinExistence type="inferred from homology"/>
<evidence type="ECO:0000313" key="10">
    <source>
        <dbReference type="Proteomes" id="UP001597114"/>
    </source>
</evidence>
<evidence type="ECO:0000256" key="7">
    <source>
        <dbReference type="RuleBase" id="RU363032"/>
    </source>
</evidence>
<feature type="transmembrane region" description="Helical" evidence="7">
    <location>
        <begin position="79"/>
        <end position="100"/>
    </location>
</feature>
<evidence type="ECO:0000256" key="6">
    <source>
        <dbReference type="ARBA" id="ARBA00023136"/>
    </source>
</evidence>
<dbReference type="RefSeq" id="WP_344729073.1">
    <property type="nucleotide sequence ID" value="NZ_BAAAUS010000059.1"/>
</dbReference>
<dbReference type="EMBL" id="JBHUCO010000006">
    <property type="protein sequence ID" value="MFD1516985.1"/>
    <property type="molecule type" value="Genomic_DNA"/>
</dbReference>
<feature type="transmembrane region" description="Helical" evidence="7">
    <location>
        <begin position="137"/>
        <end position="155"/>
    </location>
</feature>
<dbReference type="InterPro" id="IPR051393">
    <property type="entry name" value="ABC_transporter_permease"/>
</dbReference>
<dbReference type="Proteomes" id="UP001597114">
    <property type="component" value="Unassembled WGS sequence"/>
</dbReference>
<feature type="transmembrane region" description="Helical" evidence="7">
    <location>
        <begin position="275"/>
        <end position="298"/>
    </location>
</feature>
<dbReference type="PANTHER" id="PTHR30193:SF1">
    <property type="entry name" value="ABC TRANSPORTER PERMEASE PROTEIN YESP-RELATED"/>
    <property type="match status" value="1"/>
</dbReference>
<keyword evidence="5 7" id="KW-1133">Transmembrane helix</keyword>
<protein>
    <submittedName>
        <fullName evidence="9">Carbohydrate ABC transporter permease</fullName>
    </submittedName>
</protein>
<keyword evidence="10" id="KW-1185">Reference proteome</keyword>
<feature type="transmembrane region" description="Helical" evidence="7">
    <location>
        <begin position="112"/>
        <end position="131"/>
    </location>
</feature>
<evidence type="ECO:0000256" key="2">
    <source>
        <dbReference type="ARBA" id="ARBA00022448"/>
    </source>
</evidence>
<comment type="caution">
    <text evidence="9">The sequence shown here is derived from an EMBL/GenBank/DDBJ whole genome shotgun (WGS) entry which is preliminary data.</text>
</comment>
<feature type="transmembrane region" description="Helical" evidence="7">
    <location>
        <begin position="15"/>
        <end position="38"/>
    </location>
</feature>
<comment type="similarity">
    <text evidence="7">Belongs to the binding-protein-dependent transport system permease family.</text>
</comment>
<dbReference type="InterPro" id="IPR035906">
    <property type="entry name" value="MetI-like_sf"/>
</dbReference>
<organism evidence="9 10">
    <name type="scientific">Pseudonocardia yunnanensis</name>
    <dbReference type="NCBI Taxonomy" id="58107"/>
    <lineage>
        <taxon>Bacteria</taxon>
        <taxon>Bacillati</taxon>
        <taxon>Actinomycetota</taxon>
        <taxon>Actinomycetes</taxon>
        <taxon>Pseudonocardiales</taxon>
        <taxon>Pseudonocardiaceae</taxon>
        <taxon>Pseudonocardia</taxon>
    </lineage>
</organism>